<dbReference type="GO" id="GO:0005886">
    <property type="term" value="C:plasma membrane"/>
    <property type="evidence" value="ECO:0007669"/>
    <property type="project" value="TreeGrafter"/>
</dbReference>
<evidence type="ECO:0000256" key="1">
    <source>
        <dbReference type="ARBA" id="ARBA00007748"/>
    </source>
</evidence>
<dbReference type="GO" id="GO:0016787">
    <property type="term" value="F:hydrolase activity"/>
    <property type="evidence" value="ECO:0007669"/>
    <property type="project" value="UniProtKB-KW"/>
</dbReference>
<keyword evidence="2" id="KW-0677">Repeat</keyword>
<dbReference type="AlphaFoldDB" id="A0A917S067"/>
<keyword evidence="7" id="KW-1185">Reference proteome</keyword>
<dbReference type="Pfam" id="PF01380">
    <property type="entry name" value="SIS"/>
    <property type="match status" value="1"/>
</dbReference>
<dbReference type="GO" id="GO:0009401">
    <property type="term" value="P:phosphoenolpyruvate-dependent sugar phosphotransferase system"/>
    <property type="evidence" value="ECO:0007669"/>
    <property type="project" value="TreeGrafter"/>
</dbReference>
<dbReference type="InterPro" id="IPR050303">
    <property type="entry name" value="GatZ_KbaZ_carbometab"/>
</dbReference>
<dbReference type="CDD" id="cd05008">
    <property type="entry name" value="SIS_GlmS_GlmD_1"/>
    <property type="match status" value="1"/>
</dbReference>
<reference evidence="6" key="1">
    <citation type="journal article" date="2014" name="Int. J. Syst. Evol. Microbiol.">
        <title>Complete genome sequence of Corynebacterium casei LMG S-19264T (=DSM 44701T), isolated from a smear-ripened cheese.</title>
        <authorList>
            <consortium name="US DOE Joint Genome Institute (JGI-PGF)"/>
            <person name="Walter F."/>
            <person name="Albersmeier A."/>
            <person name="Kalinowski J."/>
            <person name="Ruckert C."/>
        </authorList>
    </citation>
    <scope>NUCLEOTIDE SEQUENCE</scope>
    <source>
        <strain evidence="6">CGMCC 4.7306</strain>
    </source>
</reference>
<evidence type="ECO:0000313" key="7">
    <source>
        <dbReference type="Proteomes" id="UP000613840"/>
    </source>
</evidence>
<comment type="similarity">
    <text evidence="1">Belongs to the SIS family. AgaS subfamily.</text>
</comment>
<evidence type="ECO:0000256" key="3">
    <source>
        <dbReference type="ARBA" id="ARBA00022801"/>
    </source>
</evidence>
<reference evidence="6" key="2">
    <citation type="submission" date="2020-09" db="EMBL/GenBank/DDBJ databases">
        <authorList>
            <person name="Sun Q."/>
            <person name="Zhou Y."/>
        </authorList>
    </citation>
    <scope>NUCLEOTIDE SEQUENCE</scope>
    <source>
        <strain evidence="6">CGMCC 4.7306</strain>
    </source>
</reference>
<comment type="catalytic activity">
    <reaction evidence="4">
        <text>D-galactosamine 6-phosphate + H2O = D-tagatopyranose 1-phosphate + NH4(+)</text>
        <dbReference type="Rhea" id="RHEA:47680"/>
        <dbReference type="ChEBI" id="CHEBI:15377"/>
        <dbReference type="ChEBI" id="CHEBI:28938"/>
        <dbReference type="ChEBI" id="CHEBI:71674"/>
        <dbReference type="ChEBI" id="CHEBI:138150"/>
    </reaction>
</comment>
<dbReference type="InterPro" id="IPR001347">
    <property type="entry name" value="SIS_dom"/>
</dbReference>
<evidence type="ECO:0000256" key="2">
    <source>
        <dbReference type="ARBA" id="ARBA00022737"/>
    </source>
</evidence>
<dbReference type="RefSeq" id="WP_188893172.1">
    <property type="nucleotide sequence ID" value="NZ_BMMZ01000001.1"/>
</dbReference>
<dbReference type="InterPro" id="IPR046348">
    <property type="entry name" value="SIS_dom_sf"/>
</dbReference>
<dbReference type="GO" id="GO:0097367">
    <property type="term" value="F:carbohydrate derivative binding"/>
    <property type="evidence" value="ECO:0007669"/>
    <property type="project" value="InterPro"/>
</dbReference>
<dbReference type="SUPFAM" id="SSF53697">
    <property type="entry name" value="SIS domain"/>
    <property type="match status" value="1"/>
</dbReference>
<evidence type="ECO:0000259" key="5">
    <source>
        <dbReference type="PROSITE" id="PS51464"/>
    </source>
</evidence>
<feature type="domain" description="SIS" evidence="5">
    <location>
        <begin position="33"/>
        <end position="185"/>
    </location>
</feature>
<dbReference type="InterPro" id="IPR035464">
    <property type="entry name" value="SIS_AgaS"/>
</dbReference>
<keyword evidence="6" id="KW-0413">Isomerase</keyword>
<gene>
    <name evidence="6" type="primary">agaS</name>
    <name evidence="6" type="ORF">GCM10011575_00410</name>
</gene>
<dbReference type="Gene3D" id="3.40.50.10490">
    <property type="entry name" value="Glucose-6-phosphate isomerase like protein, domain 1"/>
    <property type="match status" value="2"/>
</dbReference>
<dbReference type="GO" id="GO:1901135">
    <property type="term" value="P:carbohydrate derivative metabolic process"/>
    <property type="evidence" value="ECO:0007669"/>
    <property type="project" value="InterPro"/>
</dbReference>
<dbReference type="EMBL" id="BMMZ01000001">
    <property type="protein sequence ID" value="GGL46354.1"/>
    <property type="molecule type" value="Genomic_DNA"/>
</dbReference>
<dbReference type="PANTHER" id="PTHR32502:SF3">
    <property type="entry name" value="D-GALACTOSAMINE-6-PHOSPHATE DEAMINASE AGAS-RELATED"/>
    <property type="match status" value="1"/>
</dbReference>
<protein>
    <submittedName>
        <fullName evidence="6">Tagatose-6-phosphate ketose/aldose isomerase</fullName>
    </submittedName>
</protein>
<dbReference type="Proteomes" id="UP000613840">
    <property type="component" value="Unassembled WGS sequence"/>
</dbReference>
<dbReference type="CDD" id="cd05010">
    <property type="entry name" value="SIS_AgaS_like"/>
    <property type="match status" value="1"/>
</dbReference>
<accession>A0A917S067</accession>
<dbReference type="PANTHER" id="PTHR32502">
    <property type="entry name" value="N-ACETYLGALACTOSAMINE PERMEASE II COMPONENT-RELATED"/>
    <property type="match status" value="1"/>
</dbReference>
<feature type="domain" description="SIS" evidence="5">
    <location>
        <begin position="203"/>
        <end position="351"/>
    </location>
</feature>
<dbReference type="GO" id="GO:0016853">
    <property type="term" value="F:isomerase activity"/>
    <property type="evidence" value="ECO:0007669"/>
    <property type="project" value="UniProtKB-KW"/>
</dbReference>
<organism evidence="6 7">
    <name type="scientific">Microlunatus endophyticus</name>
    <dbReference type="NCBI Taxonomy" id="1716077"/>
    <lineage>
        <taxon>Bacteria</taxon>
        <taxon>Bacillati</taxon>
        <taxon>Actinomycetota</taxon>
        <taxon>Actinomycetes</taxon>
        <taxon>Propionibacteriales</taxon>
        <taxon>Propionibacteriaceae</taxon>
        <taxon>Microlunatus</taxon>
    </lineage>
</organism>
<proteinExistence type="inferred from homology"/>
<dbReference type="PROSITE" id="PS51464">
    <property type="entry name" value="SIS"/>
    <property type="match status" value="2"/>
</dbReference>
<sequence>MTTATEKEILQQPNAWRQLAGDIEVRSDQLSGFLEPIVAVPGLRTVLTGAGSSAFAGELLAPSLARRSGRRVEAVATTDLVSNPRDVFAEPLPTLLVSFARSGNSPESLAATDLADALLPDVNHLVITCNRDGALARNHDHKQGSLVLLTPDSTHDRGFAMTSSFTSMALAAWSVLSGAAVDDQRAARLSSAAEWVNDRRAELRRRATAGYERIVYLGSGPLRAAARESALKVLELTAGELISYHESSLGFRHGPKSVLRDRTLVVVYVSNDPYTRRYDLDIVAEVRQAVGRENVLAIGANTSPAGAGSLDWMLPALGQEDDSLLALPCLVAAQWLALESSIALGLTPDNPFPNGEVNRVVQGVTIHPL</sequence>
<comment type="caution">
    <text evidence="6">The sequence shown here is derived from an EMBL/GenBank/DDBJ whole genome shotgun (WGS) entry which is preliminary data.</text>
</comment>
<evidence type="ECO:0000313" key="6">
    <source>
        <dbReference type="EMBL" id="GGL46354.1"/>
    </source>
</evidence>
<evidence type="ECO:0000256" key="4">
    <source>
        <dbReference type="ARBA" id="ARBA00029292"/>
    </source>
</evidence>
<keyword evidence="3" id="KW-0378">Hydrolase</keyword>
<dbReference type="InterPro" id="IPR035466">
    <property type="entry name" value="GlmS/AgaS_SIS"/>
</dbReference>
<name>A0A917S067_9ACTN</name>